<dbReference type="EMBL" id="MPUH01000038">
    <property type="protein sequence ID" value="OMJ93697.1"/>
    <property type="molecule type" value="Genomic_DNA"/>
</dbReference>
<feature type="domain" description="EF-hand" evidence="7">
    <location>
        <begin position="73"/>
        <end position="108"/>
    </location>
</feature>
<evidence type="ECO:0008006" key="10">
    <source>
        <dbReference type="Google" id="ProtNLM"/>
    </source>
</evidence>
<organism evidence="8 9">
    <name type="scientific">Stentor coeruleus</name>
    <dbReference type="NCBI Taxonomy" id="5963"/>
    <lineage>
        <taxon>Eukaryota</taxon>
        <taxon>Sar</taxon>
        <taxon>Alveolata</taxon>
        <taxon>Ciliophora</taxon>
        <taxon>Postciliodesmatophora</taxon>
        <taxon>Heterotrichea</taxon>
        <taxon>Heterotrichida</taxon>
        <taxon>Stentoridae</taxon>
        <taxon>Stentor</taxon>
    </lineage>
</organism>
<dbReference type="SMART" id="SM00239">
    <property type="entry name" value="C2"/>
    <property type="match status" value="1"/>
</dbReference>
<dbReference type="CDD" id="cd00051">
    <property type="entry name" value="EFh"/>
    <property type="match status" value="1"/>
</dbReference>
<keyword evidence="1" id="KW-0479">Metal-binding</keyword>
<evidence type="ECO:0000259" key="6">
    <source>
        <dbReference type="PROSITE" id="PS50004"/>
    </source>
</evidence>
<feature type="transmembrane region" description="Helical" evidence="5">
    <location>
        <begin position="398"/>
        <end position="419"/>
    </location>
</feature>
<dbReference type="GO" id="GO:0016020">
    <property type="term" value="C:membrane"/>
    <property type="evidence" value="ECO:0007669"/>
    <property type="project" value="TreeGrafter"/>
</dbReference>
<dbReference type="PANTHER" id="PTHR45911">
    <property type="entry name" value="C2 DOMAIN-CONTAINING PROTEIN"/>
    <property type="match status" value="1"/>
</dbReference>
<reference evidence="8 9" key="1">
    <citation type="submission" date="2016-11" db="EMBL/GenBank/DDBJ databases">
        <title>The macronuclear genome of Stentor coeruleus: a giant cell with tiny introns.</title>
        <authorList>
            <person name="Slabodnick M."/>
            <person name="Ruby J.G."/>
            <person name="Reiff S.B."/>
            <person name="Swart E.C."/>
            <person name="Gosai S."/>
            <person name="Prabakaran S."/>
            <person name="Witkowska E."/>
            <person name="Larue G.E."/>
            <person name="Fisher S."/>
            <person name="Freeman R.M."/>
            <person name="Gunawardena J."/>
            <person name="Chu W."/>
            <person name="Stover N.A."/>
            <person name="Gregory B.D."/>
            <person name="Nowacki M."/>
            <person name="Derisi J."/>
            <person name="Roy S.W."/>
            <person name="Marshall W.F."/>
            <person name="Sood P."/>
        </authorList>
    </citation>
    <scope>NUCLEOTIDE SEQUENCE [LARGE SCALE GENOMIC DNA]</scope>
    <source>
        <strain evidence="8">WM001</strain>
    </source>
</reference>
<evidence type="ECO:0000259" key="7">
    <source>
        <dbReference type="PROSITE" id="PS50222"/>
    </source>
</evidence>
<comment type="caution">
    <text evidence="8">The sequence shown here is derived from an EMBL/GenBank/DDBJ whole genome shotgun (WGS) entry which is preliminary data.</text>
</comment>
<keyword evidence="3" id="KW-0175">Coiled coil</keyword>
<dbReference type="InterPro" id="IPR011992">
    <property type="entry name" value="EF-hand-dom_pair"/>
</dbReference>
<dbReference type="InterPro" id="IPR018247">
    <property type="entry name" value="EF_Hand_1_Ca_BS"/>
</dbReference>
<feature type="domain" description="EF-hand" evidence="7">
    <location>
        <begin position="36"/>
        <end position="71"/>
    </location>
</feature>
<dbReference type="PROSITE" id="PS50004">
    <property type="entry name" value="C2"/>
    <property type="match status" value="1"/>
</dbReference>
<dbReference type="PANTHER" id="PTHR45911:SF4">
    <property type="entry name" value="MULTIPLE C2 AND TRANSMEMBRANE DOMAIN-CONTAINING PROTEIN"/>
    <property type="match status" value="1"/>
</dbReference>
<gene>
    <name evidence="8" type="ORF">SteCoe_3261</name>
</gene>
<keyword evidence="9" id="KW-1185">Reference proteome</keyword>
<feature type="coiled-coil region" evidence="3">
    <location>
        <begin position="282"/>
        <end position="309"/>
    </location>
</feature>
<dbReference type="CDD" id="cd00030">
    <property type="entry name" value="C2"/>
    <property type="match status" value="1"/>
</dbReference>
<dbReference type="Proteomes" id="UP000187209">
    <property type="component" value="Unassembled WGS sequence"/>
</dbReference>
<dbReference type="Pfam" id="PF00168">
    <property type="entry name" value="C2"/>
    <property type="match status" value="1"/>
</dbReference>
<dbReference type="SUPFAM" id="SSF49562">
    <property type="entry name" value="C2 domain (Calcium/lipid-binding domain, CaLB)"/>
    <property type="match status" value="1"/>
</dbReference>
<keyword evidence="5" id="KW-0472">Membrane</keyword>
<protein>
    <recommendedName>
        <fullName evidence="10">C2 domain-containing protein</fullName>
    </recommendedName>
</protein>
<feature type="domain" description="C2" evidence="6">
    <location>
        <begin position="135"/>
        <end position="249"/>
    </location>
</feature>
<evidence type="ECO:0000256" key="3">
    <source>
        <dbReference type="SAM" id="Coils"/>
    </source>
</evidence>
<dbReference type="OrthoDB" id="292376at2759"/>
<dbReference type="AlphaFoldDB" id="A0A1R2CXG2"/>
<evidence type="ECO:0000256" key="2">
    <source>
        <dbReference type="ARBA" id="ARBA00022837"/>
    </source>
</evidence>
<keyword evidence="5" id="KW-0812">Transmembrane</keyword>
<dbReference type="PROSITE" id="PS00018">
    <property type="entry name" value="EF_HAND_1"/>
    <property type="match status" value="2"/>
</dbReference>
<feature type="coiled-coil region" evidence="3">
    <location>
        <begin position="113"/>
        <end position="140"/>
    </location>
</feature>
<dbReference type="Pfam" id="PF13499">
    <property type="entry name" value="EF-hand_7"/>
    <property type="match status" value="1"/>
</dbReference>
<proteinExistence type="predicted"/>
<dbReference type="PROSITE" id="PS50222">
    <property type="entry name" value="EF_HAND_2"/>
    <property type="match status" value="2"/>
</dbReference>
<evidence type="ECO:0000313" key="9">
    <source>
        <dbReference type="Proteomes" id="UP000187209"/>
    </source>
</evidence>
<evidence type="ECO:0000313" key="8">
    <source>
        <dbReference type="EMBL" id="OMJ93697.1"/>
    </source>
</evidence>
<dbReference type="SUPFAM" id="SSF47473">
    <property type="entry name" value="EF-hand"/>
    <property type="match status" value="1"/>
</dbReference>
<evidence type="ECO:0000256" key="4">
    <source>
        <dbReference type="SAM" id="MobiDB-lite"/>
    </source>
</evidence>
<accession>A0A1R2CXG2</accession>
<dbReference type="SMART" id="SM00054">
    <property type="entry name" value="EFh"/>
    <property type="match status" value="2"/>
</dbReference>
<dbReference type="InterPro" id="IPR035892">
    <property type="entry name" value="C2_domain_sf"/>
</dbReference>
<dbReference type="Gene3D" id="1.10.238.10">
    <property type="entry name" value="EF-hand"/>
    <property type="match status" value="1"/>
</dbReference>
<evidence type="ECO:0000256" key="5">
    <source>
        <dbReference type="SAM" id="Phobius"/>
    </source>
</evidence>
<feature type="region of interest" description="Disordered" evidence="4">
    <location>
        <begin position="16"/>
        <end position="36"/>
    </location>
</feature>
<name>A0A1R2CXG2_9CILI</name>
<dbReference type="Gene3D" id="2.60.40.150">
    <property type="entry name" value="C2 domain"/>
    <property type="match status" value="1"/>
</dbReference>
<evidence type="ECO:0000256" key="1">
    <source>
        <dbReference type="ARBA" id="ARBA00022723"/>
    </source>
</evidence>
<sequence length="461" mass="53846">MEPKVSSHVPYPIITKDLPKVRSSAGSSPRSGLQEERREQLLKEFSDLDRDHNNVITFDEIHDFLSEKQGEAFDLTLCKELFSRMDRNHDNEITFEEFVESYIEVEEMIKRQMKKVEKDIKKGQSSLEDNKEKLRRAEQTESLNSAGIMYGSSLSIIVKSAQNLMPSNSSGSADPYVIIECGGKKIETSLVPGSLNPIWNESYTFPITSKDLDVTFTVMSKSMLGDKFVGKLTIPLKTLADQLKREQYFSLSSQKYLEKWQGRICLELQWIWSKTRYYKDINSEWERIIAEDIERLDQLKEQLDKLKKPFGYLREPYGRTDITTPASGTFHFEEKLVQKLEEITNGKISIVVENEDYMYYMIIMYMVFAVLINFMRPDFFNLVSSIAGFYYWIKDQHFFLRNFSYCILFSEAYDFVWLVNFASDWSSIGGWYSATIWLSILLFLCKVPLGVVFWRKSTNYN</sequence>
<feature type="transmembrane region" description="Helical" evidence="5">
    <location>
        <begin position="357"/>
        <end position="377"/>
    </location>
</feature>
<keyword evidence="5" id="KW-1133">Transmembrane helix</keyword>
<dbReference type="InterPro" id="IPR000008">
    <property type="entry name" value="C2_dom"/>
</dbReference>
<feature type="transmembrane region" description="Helical" evidence="5">
    <location>
        <begin position="431"/>
        <end position="454"/>
    </location>
</feature>
<keyword evidence="2" id="KW-0106">Calcium</keyword>
<dbReference type="InterPro" id="IPR002048">
    <property type="entry name" value="EF_hand_dom"/>
</dbReference>
<dbReference type="GO" id="GO:0005509">
    <property type="term" value="F:calcium ion binding"/>
    <property type="evidence" value="ECO:0007669"/>
    <property type="project" value="InterPro"/>
</dbReference>